<protein>
    <recommendedName>
        <fullName evidence="4">ABC transporter permease</fullName>
    </recommendedName>
</protein>
<feature type="transmembrane region" description="Helical" evidence="1">
    <location>
        <begin position="49"/>
        <end position="73"/>
    </location>
</feature>
<feature type="transmembrane region" description="Helical" evidence="1">
    <location>
        <begin position="234"/>
        <end position="254"/>
    </location>
</feature>
<keyword evidence="1" id="KW-0812">Transmembrane</keyword>
<accession>A0ABR9ZT10</accession>
<feature type="transmembrane region" description="Helical" evidence="1">
    <location>
        <begin position="144"/>
        <end position="172"/>
    </location>
</feature>
<proteinExistence type="predicted"/>
<evidence type="ECO:0008006" key="4">
    <source>
        <dbReference type="Google" id="ProtNLM"/>
    </source>
</evidence>
<dbReference type="Proteomes" id="UP000614200">
    <property type="component" value="Unassembled WGS sequence"/>
</dbReference>
<reference evidence="2 3" key="1">
    <citation type="submission" date="2020-11" db="EMBL/GenBank/DDBJ databases">
        <title>Fusibacter basophilias sp. nov.</title>
        <authorList>
            <person name="Qiu D."/>
        </authorList>
    </citation>
    <scope>NUCLEOTIDE SEQUENCE [LARGE SCALE GENOMIC DNA]</scope>
    <source>
        <strain evidence="2 3">Q10-2</strain>
    </source>
</reference>
<evidence type="ECO:0000313" key="3">
    <source>
        <dbReference type="Proteomes" id="UP000614200"/>
    </source>
</evidence>
<keyword evidence="1" id="KW-0472">Membrane</keyword>
<sequence>MLKLLKFEFLRKKTVFLVACIMILLGEAFAVFRYFQIDESVRYFENGNIFALFGGFLAFLFMILYLIDIITLLRQDMFKQEGYMLFMTPFNGYQILGAKVLFALLEGFFIGLIYLLFIFGNAKIMNLTDFEFIFDLGGLDANEIWIIIKILVLGIFSVIDFALTIFLSFALFKSIFTDVRFKGPITFGIFIVINYFKIKISDLVSSLTGNGSAMFYATTNDIVFNSNLHLSLNIGIVYSLVMSALLFAVTGYLLENRINL</sequence>
<evidence type="ECO:0000313" key="2">
    <source>
        <dbReference type="EMBL" id="MBF4693609.1"/>
    </source>
</evidence>
<comment type="caution">
    <text evidence="2">The sequence shown here is derived from an EMBL/GenBank/DDBJ whole genome shotgun (WGS) entry which is preliminary data.</text>
</comment>
<keyword evidence="3" id="KW-1185">Reference proteome</keyword>
<keyword evidence="1" id="KW-1133">Transmembrane helix</keyword>
<name>A0ABR9ZT10_9FIRM</name>
<gene>
    <name evidence="2" type="ORF">ISU02_10775</name>
</gene>
<evidence type="ECO:0000256" key="1">
    <source>
        <dbReference type="SAM" id="Phobius"/>
    </source>
</evidence>
<feature type="transmembrane region" description="Helical" evidence="1">
    <location>
        <begin position="179"/>
        <end position="198"/>
    </location>
</feature>
<feature type="transmembrane region" description="Helical" evidence="1">
    <location>
        <begin position="93"/>
        <end position="119"/>
    </location>
</feature>
<organism evidence="2 3">
    <name type="scientific">Fusibacter ferrireducens</name>
    <dbReference type="NCBI Taxonomy" id="2785058"/>
    <lineage>
        <taxon>Bacteria</taxon>
        <taxon>Bacillati</taxon>
        <taxon>Bacillota</taxon>
        <taxon>Clostridia</taxon>
        <taxon>Eubacteriales</taxon>
        <taxon>Eubacteriales Family XII. Incertae Sedis</taxon>
        <taxon>Fusibacter</taxon>
    </lineage>
</organism>
<dbReference type="EMBL" id="JADKNH010000006">
    <property type="protein sequence ID" value="MBF4693609.1"/>
    <property type="molecule type" value="Genomic_DNA"/>
</dbReference>
<dbReference type="RefSeq" id="WP_194701853.1">
    <property type="nucleotide sequence ID" value="NZ_JADKNH010000006.1"/>
</dbReference>